<dbReference type="STRING" id="1798383.A3D78_00965"/>
<dbReference type="EMBL" id="MFJM01000023">
    <property type="protein sequence ID" value="OGG18052.1"/>
    <property type="molecule type" value="Genomic_DNA"/>
</dbReference>
<protein>
    <recommendedName>
        <fullName evidence="5">DUF4012 domain-containing protein</fullName>
    </recommendedName>
</protein>
<evidence type="ECO:0000313" key="4">
    <source>
        <dbReference type="Proteomes" id="UP000176253"/>
    </source>
</evidence>
<accession>A0A1F6A0U9</accession>
<feature type="transmembrane region" description="Helical" evidence="2">
    <location>
        <begin position="27"/>
        <end position="49"/>
    </location>
</feature>
<keyword evidence="2" id="KW-0472">Membrane</keyword>
<dbReference type="Proteomes" id="UP000176253">
    <property type="component" value="Unassembled WGS sequence"/>
</dbReference>
<proteinExistence type="predicted"/>
<name>A0A1F6A0U9_9BACT</name>
<evidence type="ECO:0008006" key="5">
    <source>
        <dbReference type="Google" id="ProtNLM"/>
    </source>
</evidence>
<sequence>MANSVLGFTKINFTDNIPAAAKQKKSLFLTLGLIVGLILGLVLAIYFPVRELLKDVQRVRISANAVYTSGKNQDLEGVNNNLNQLKKDLNELDNSAERLNWISFFPLIGPYQRDSRHLISAAIYSVQALEESVNTIIPYADLLGLKGQSKFVAGTVDERIKTAIETIDKVIPNIDKIAAKLTLAQKEIEVVDFNRYPQKIGNREIRDRLVKGKELFSQTADLFVEAQPFLKKLPQILGVRESQRYLIIFQNDAELRATGGFMTAFAIFKVDKGKLTVERSDDIYKLDEAKKRQFPAPEKILTYHKDVKNYQLRDSNLSPDFVVSMNAFEKLLSDSDVDLGQYNGIIALDTHVLVETVKILGEFSIAGRSFGGELDARCDCPKVIYELEDYATRPVAYLREDRKGIIGTLLYQIMQRALGVSPSQYWGKLFQMFLSEAQQKHILFYFKDEEAQKGIESLNFAGRIKEFEGDYLHVNNVNFAGAKSNLFVENIAKLEINREGGEIINSLSLTYKNPAPASNCNLEAGQLCLNGILRNWLRIYVPLGSTLIEFTGSEQPTLSYEETGKTVFEGFLTIKPQGSAEVKVKYKLPKKLISQKPYTLLIQKQPGTDKDEFEVNFNKFHDKFILETDKTLIIP</sequence>
<evidence type="ECO:0000256" key="1">
    <source>
        <dbReference type="SAM" id="Coils"/>
    </source>
</evidence>
<keyword evidence="1" id="KW-0175">Coiled coil</keyword>
<comment type="caution">
    <text evidence="3">The sequence shown here is derived from an EMBL/GenBank/DDBJ whole genome shotgun (WGS) entry which is preliminary data.</text>
</comment>
<reference evidence="3 4" key="1">
    <citation type="journal article" date="2016" name="Nat. Commun.">
        <title>Thousands of microbial genomes shed light on interconnected biogeochemical processes in an aquifer system.</title>
        <authorList>
            <person name="Anantharaman K."/>
            <person name="Brown C.T."/>
            <person name="Hug L.A."/>
            <person name="Sharon I."/>
            <person name="Castelle C.J."/>
            <person name="Probst A.J."/>
            <person name="Thomas B.C."/>
            <person name="Singh A."/>
            <person name="Wilkins M.J."/>
            <person name="Karaoz U."/>
            <person name="Brodie E.L."/>
            <person name="Williams K.H."/>
            <person name="Hubbard S.S."/>
            <person name="Banfield J.F."/>
        </authorList>
    </citation>
    <scope>NUCLEOTIDE SEQUENCE [LARGE SCALE GENOMIC DNA]</scope>
</reference>
<organism evidence="3 4">
    <name type="scientific">Candidatus Gottesmanbacteria bacterium RIFCSPHIGHO2_02_FULL_39_14</name>
    <dbReference type="NCBI Taxonomy" id="1798383"/>
    <lineage>
        <taxon>Bacteria</taxon>
        <taxon>Candidatus Gottesmaniibacteriota</taxon>
    </lineage>
</organism>
<dbReference type="InterPro" id="IPR025101">
    <property type="entry name" value="DUF4012"/>
</dbReference>
<dbReference type="AlphaFoldDB" id="A0A1F6A0U9"/>
<feature type="coiled-coil region" evidence="1">
    <location>
        <begin position="72"/>
        <end position="102"/>
    </location>
</feature>
<keyword evidence="2" id="KW-0812">Transmembrane</keyword>
<evidence type="ECO:0000313" key="3">
    <source>
        <dbReference type="EMBL" id="OGG18052.1"/>
    </source>
</evidence>
<keyword evidence="2" id="KW-1133">Transmembrane helix</keyword>
<evidence type="ECO:0000256" key="2">
    <source>
        <dbReference type="SAM" id="Phobius"/>
    </source>
</evidence>
<gene>
    <name evidence="3" type="ORF">A3D78_00965</name>
</gene>
<dbReference type="Pfam" id="PF13196">
    <property type="entry name" value="DUF4012"/>
    <property type="match status" value="1"/>
</dbReference>